<sequence length="172" mass="18067">MYIPSNALNGSRRSRLAIGVMLCIVMLMLGMGLTGTTLQGTGGDAPAIVGFGAAAVSAYLLAWWSARFWYAAFSEGRRPEPVPQPDPWPWVPPPLLIGVALVVSGVRDLSRGDTSGWFGVGFGVLFGGFGLLGLVVLVLMGRVSRNGVGDASAVSAQTTEPPRPRRDWGPIG</sequence>
<dbReference type="EMBL" id="JAAKZY010000131">
    <property type="protein sequence ID" value="NGO12203.1"/>
    <property type="molecule type" value="Genomic_DNA"/>
</dbReference>
<dbReference type="AlphaFoldDB" id="A0A6G4VEJ9"/>
<keyword evidence="2" id="KW-0472">Membrane</keyword>
<feature type="transmembrane region" description="Helical" evidence="2">
    <location>
        <begin position="16"/>
        <end position="35"/>
    </location>
</feature>
<accession>A0A6G4VEJ9</accession>
<protein>
    <submittedName>
        <fullName evidence="3">Uncharacterized protein</fullName>
    </submittedName>
</protein>
<keyword evidence="4" id="KW-1185">Reference proteome</keyword>
<dbReference type="Proteomes" id="UP000472335">
    <property type="component" value="Unassembled WGS sequence"/>
</dbReference>
<comment type="caution">
    <text evidence="3">The sequence shown here is derived from an EMBL/GenBank/DDBJ whole genome shotgun (WGS) entry which is preliminary data.</text>
</comment>
<name>A0A6G4VEJ9_9ACTN</name>
<dbReference type="RefSeq" id="WP_165264597.1">
    <property type="nucleotide sequence ID" value="NZ_JAAKZY010000131.1"/>
</dbReference>
<feature type="transmembrane region" description="Helical" evidence="2">
    <location>
        <begin position="118"/>
        <end position="139"/>
    </location>
</feature>
<evidence type="ECO:0000256" key="2">
    <source>
        <dbReference type="SAM" id="Phobius"/>
    </source>
</evidence>
<feature type="region of interest" description="Disordered" evidence="1">
    <location>
        <begin position="150"/>
        <end position="172"/>
    </location>
</feature>
<gene>
    <name evidence="3" type="ORF">G5C60_32505</name>
</gene>
<reference evidence="3 4" key="1">
    <citation type="submission" date="2020-02" db="EMBL/GenBank/DDBJ databases">
        <title>Whole-genome analyses of novel actinobacteria.</title>
        <authorList>
            <person name="Sahin N."/>
            <person name="Gencbay T."/>
        </authorList>
    </citation>
    <scope>NUCLEOTIDE SEQUENCE [LARGE SCALE GENOMIC DNA]</scope>
    <source>
        <strain evidence="3 4">HC44</strain>
    </source>
</reference>
<evidence type="ECO:0000313" key="3">
    <source>
        <dbReference type="EMBL" id="NGO12203.1"/>
    </source>
</evidence>
<organism evidence="3 4">
    <name type="scientific">Streptomyces scabichelini</name>
    <dbReference type="NCBI Taxonomy" id="2711217"/>
    <lineage>
        <taxon>Bacteria</taxon>
        <taxon>Bacillati</taxon>
        <taxon>Actinomycetota</taxon>
        <taxon>Actinomycetes</taxon>
        <taxon>Kitasatosporales</taxon>
        <taxon>Streptomycetaceae</taxon>
        <taxon>Streptomyces</taxon>
    </lineage>
</organism>
<evidence type="ECO:0000256" key="1">
    <source>
        <dbReference type="SAM" id="MobiDB-lite"/>
    </source>
</evidence>
<keyword evidence="2" id="KW-0812">Transmembrane</keyword>
<proteinExistence type="predicted"/>
<keyword evidence="2" id="KW-1133">Transmembrane helix</keyword>
<feature type="transmembrane region" description="Helical" evidence="2">
    <location>
        <begin position="47"/>
        <end position="66"/>
    </location>
</feature>
<evidence type="ECO:0000313" key="4">
    <source>
        <dbReference type="Proteomes" id="UP000472335"/>
    </source>
</evidence>
<feature type="compositionally biased region" description="Basic and acidic residues" evidence="1">
    <location>
        <begin position="162"/>
        <end position="172"/>
    </location>
</feature>